<dbReference type="SUPFAM" id="SSF49464">
    <property type="entry name" value="Carboxypeptidase regulatory domain-like"/>
    <property type="match status" value="1"/>
</dbReference>
<keyword evidence="10" id="KW-1185">Reference proteome</keyword>
<evidence type="ECO:0000256" key="5">
    <source>
        <dbReference type="ARBA" id="ARBA00023136"/>
    </source>
</evidence>
<dbReference type="InterPro" id="IPR023996">
    <property type="entry name" value="TonB-dep_OMP_SusC/RagA"/>
</dbReference>
<dbReference type="KEGG" id="nia:A8C56_19990"/>
<dbReference type="InterPro" id="IPR012910">
    <property type="entry name" value="Plug_dom"/>
</dbReference>
<dbReference type="Pfam" id="PF13715">
    <property type="entry name" value="CarbopepD_reg_2"/>
    <property type="match status" value="1"/>
</dbReference>
<evidence type="ECO:0000259" key="8">
    <source>
        <dbReference type="Pfam" id="PF07715"/>
    </source>
</evidence>
<dbReference type="Proteomes" id="UP000077667">
    <property type="component" value="Chromosome"/>
</dbReference>
<evidence type="ECO:0000256" key="6">
    <source>
        <dbReference type="ARBA" id="ARBA00023237"/>
    </source>
</evidence>
<dbReference type="SUPFAM" id="SSF56935">
    <property type="entry name" value="Porins"/>
    <property type="match status" value="1"/>
</dbReference>
<dbReference type="PROSITE" id="PS52016">
    <property type="entry name" value="TONB_DEPENDENT_REC_3"/>
    <property type="match status" value="1"/>
</dbReference>
<evidence type="ECO:0000256" key="7">
    <source>
        <dbReference type="PROSITE-ProRule" id="PRU01360"/>
    </source>
</evidence>
<protein>
    <submittedName>
        <fullName evidence="9">SusC/RagA family protein</fullName>
    </submittedName>
</protein>
<dbReference type="AlphaFoldDB" id="A0A1A9I8W8"/>
<accession>A0A1A9I8W8</accession>
<feature type="domain" description="TonB-dependent receptor plug" evidence="8">
    <location>
        <begin position="109"/>
        <end position="233"/>
    </location>
</feature>
<comment type="similarity">
    <text evidence="7">Belongs to the TonB-dependent receptor family.</text>
</comment>
<dbReference type="InterPro" id="IPR036942">
    <property type="entry name" value="Beta-barrel_TonB_sf"/>
</dbReference>
<dbReference type="Gene3D" id="2.170.130.10">
    <property type="entry name" value="TonB-dependent receptor, plug domain"/>
    <property type="match status" value="1"/>
</dbReference>
<proteinExistence type="inferred from homology"/>
<dbReference type="EMBL" id="CP015772">
    <property type="protein sequence ID" value="ANH82964.1"/>
    <property type="molecule type" value="Genomic_DNA"/>
</dbReference>
<dbReference type="InterPro" id="IPR037066">
    <property type="entry name" value="Plug_dom_sf"/>
</dbReference>
<name>A0A1A9I8W8_9BACT</name>
<dbReference type="GO" id="GO:0009279">
    <property type="term" value="C:cell outer membrane"/>
    <property type="evidence" value="ECO:0007669"/>
    <property type="project" value="UniProtKB-SubCell"/>
</dbReference>
<comment type="subcellular location">
    <subcellularLocation>
        <location evidence="1 7">Cell outer membrane</location>
        <topology evidence="1 7">Multi-pass membrane protein</topology>
    </subcellularLocation>
</comment>
<dbReference type="Gene3D" id="2.40.170.20">
    <property type="entry name" value="TonB-dependent receptor, beta-barrel domain"/>
    <property type="match status" value="1"/>
</dbReference>
<dbReference type="InterPro" id="IPR023997">
    <property type="entry name" value="TonB-dep_OMP_SusC/RagA_CS"/>
</dbReference>
<dbReference type="Gene3D" id="2.60.40.1120">
    <property type="entry name" value="Carboxypeptidase-like, regulatory domain"/>
    <property type="match status" value="1"/>
</dbReference>
<dbReference type="InterPro" id="IPR039426">
    <property type="entry name" value="TonB-dep_rcpt-like"/>
</dbReference>
<evidence type="ECO:0000313" key="9">
    <source>
        <dbReference type="EMBL" id="ANH82964.1"/>
    </source>
</evidence>
<evidence type="ECO:0000256" key="3">
    <source>
        <dbReference type="ARBA" id="ARBA00022452"/>
    </source>
</evidence>
<evidence type="ECO:0000256" key="1">
    <source>
        <dbReference type="ARBA" id="ARBA00004571"/>
    </source>
</evidence>
<reference evidence="9 10" key="1">
    <citation type="submission" date="2016-05" db="EMBL/GenBank/DDBJ databases">
        <title>Niabella ginsenosidivorans BS26 whole genome sequencing.</title>
        <authorList>
            <person name="Im W.T."/>
            <person name="Siddiqi M.Z."/>
        </authorList>
    </citation>
    <scope>NUCLEOTIDE SEQUENCE [LARGE SCALE GENOMIC DNA]</scope>
    <source>
        <strain evidence="9 10">BS26</strain>
    </source>
</reference>
<dbReference type="NCBIfam" id="TIGR04057">
    <property type="entry name" value="SusC_RagA_signa"/>
    <property type="match status" value="1"/>
</dbReference>
<keyword evidence="6 7" id="KW-0998">Cell outer membrane</keyword>
<evidence type="ECO:0000256" key="4">
    <source>
        <dbReference type="ARBA" id="ARBA00022692"/>
    </source>
</evidence>
<gene>
    <name evidence="9" type="ORF">A8C56_19990</name>
</gene>
<dbReference type="InterPro" id="IPR008969">
    <property type="entry name" value="CarboxyPept-like_regulatory"/>
</dbReference>
<organism evidence="9 10">
    <name type="scientific">Niabella ginsenosidivorans</name>
    <dbReference type="NCBI Taxonomy" id="1176587"/>
    <lineage>
        <taxon>Bacteria</taxon>
        <taxon>Pseudomonadati</taxon>
        <taxon>Bacteroidota</taxon>
        <taxon>Chitinophagia</taxon>
        <taxon>Chitinophagales</taxon>
        <taxon>Chitinophagaceae</taxon>
        <taxon>Niabella</taxon>
    </lineage>
</organism>
<keyword evidence="5 7" id="KW-0472">Membrane</keyword>
<dbReference type="NCBIfam" id="TIGR04056">
    <property type="entry name" value="OMP_RagA_SusC"/>
    <property type="match status" value="1"/>
</dbReference>
<dbReference type="Pfam" id="PF07715">
    <property type="entry name" value="Plug"/>
    <property type="match status" value="1"/>
</dbReference>
<dbReference type="STRING" id="1176587.A8C56_19990"/>
<evidence type="ECO:0000256" key="2">
    <source>
        <dbReference type="ARBA" id="ARBA00022448"/>
    </source>
</evidence>
<keyword evidence="3 7" id="KW-1134">Transmembrane beta strand</keyword>
<keyword evidence="2 7" id="KW-0813">Transport</keyword>
<sequence>MLICCGSLFAQVKRTITGTVTDADGKPVPGATITIKGTVTAVSTDENGHYSIQATDNAVLEVSSIGYANQDMKVGTNTTVDITLTTTGGKTEGEVVVTALGIKRERKSLGYAVQEVKGQALVEAREPNLVNDLTGKVAGLQVVRSGNGIGGSSQIVLRGNNSLTGLSQPLIVIDGIPMSNAIGRVNGNNDFWNPTLDMGNGLSDINADDIESISVLKGPAAAGLYGSLGGNGVILITTKSGKKQQGLGITVSSSVGFSSIFTNPEIQSAYGQGSNGLFNATSDLSWGPKIEGQSYTDWAGVNRSMQAYNNVKNYFQTGIASNQNVSFQQQLGGTSVYTSYNRMDNKDIVPGSKLVRNNITTRAITKFGRQEKWTLDTKVQFINATADNRPLVGQNVNNAFAIAYNLPRSLDITSFKHSVDSAGNMIWYQPGNNMNPYWSRQYNLNSDTRNRFLLNGTLKHQFTDWLSAEVSGGADMYTTNTESKLYAGSPGNVTGSYGLGKQTYRQTNFSTMFTAKKDNLFGKLGGSIMVGGNLMAWENSSLSASAASLKVPNLFSVTNSKGNPSITQDYSQKKINSAYGSVELNYDGYLFLNGTFRNDWSSTLSKLNRSFFYPSVGLSYVITDMITRNGGALPGWLSFAKLRGTYAQAGSDLDPYQLYNTYFIGNDPNSNTIAWRNTTLFNDSVKAQLMKSLEAGLEMRFFQSRFGIDLSFYKTNTTNQLIDLPMDPLSGYNYRKINAGNVQNAGVELIADAKILTHQNSLNWNISVNYSHNNNVVKSIYPGVPKYQLPGGSFDDIQILAVEGQKYGEIYGTQFARVTDNTSSSYGQLLLSSEGLPQVANDGDRVRLGNQQASGLLGVTNSFAYKNFGLSFQVDARFGGKIFSGTLAAMERSGTAGMTVVNGSRDSVIVNGVILNKTTNEYEPNTKKVSAQQYWGAMAGEGNIGITEANLYDASNIRIRNIQLSYNFPKKMLSGSFIQRAAVSVSCNNVWLISSHMHGIDPESVYATGTPAVGFENGSAPTSRTFFINFTLGF</sequence>
<evidence type="ECO:0000313" key="10">
    <source>
        <dbReference type="Proteomes" id="UP000077667"/>
    </source>
</evidence>
<keyword evidence="4 7" id="KW-0812">Transmembrane</keyword>